<sequence>MKKNILYIIVLLLGLCHYSFGQYQVESIPKELLSRAVATYREDNMEIHMKSPTDVIIKGNKVLTIHNQSGDEYAPIVVFYDKSKQIKEIKGEILDQFGKQIKKFSLRDFDDQSASSGSNLFDDSRYKSYQPHINTYPYSISYSYEYKSSQNLAMPSWNPNWHKDVSVEKSTYKIIVPKNSKLRINSQNFDGQPKVEHVDKWSSYTWQAENLKAIRNEAYSPGRHITGIEVMVVPEEFQFYKKSGQFNDWKSYGLWMNENLLKGKRILPEATVAMAKNLVKDLEDPKAKAKALYEFMQKKTRYISIQVGIGGNEPFPAEMVDRLGYGDCKALVNYMQALLEAVDIPSYYTIVQAGNEKVDINPTFANLQDGNHIILCLPFANDTTWLECTNQDMPFGYLGDFTDDRLVLACTPEGGKVMRSKSYPYHESIQHRVGKFRMDKTGKLTGEMETTYTGWQFENHFANVKENRDKQIENLRRWYNINRIGFNQVEYKIEQNKKHQLNEKIGLTIDNYGLLNGNILVLIPNIFNKTTAVPEIRNRQEVLKISRGYTDIDEIEIVMDDVVDTKIIPAEKIMENEIGSYKLTTKVEGKTIKTYRKIEIKEGTYPADKYEAFVNLNRFAKESDDIRYNLPLIDKK</sequence>
<dbReference type="SUPFAM" id="SSF54001">
    <property type="entry name" value="Cysteine proteinases"/>
    <property type="match status" value="1"/>
</dbReference>
<organism evidence="2 3">
    <name type="scientific">Sphingobacterium tenebrionis</name>
    <dbReference type="NCBI Taxonomy" id="3111775"/>
    <lineage>
        <taxon>Bacteria</taxon>
        <taxon>Pseudomonadati</taxon>
        <taxon>Bacteroidota</taxon>
        <taxon>Sphingobacteriia</taxon>
        <taxon>Sphingobacteriales</taxon>
        <taxon>Sphingobacteriaceae</taxon>
        <taxon>Sphingobacterium</taxon>
    </lineage>
</organism>
<evidence type="ECO:0000313" key="3">
    <source>
        <dbReference type="Proteomes" id="UP001363035"/>
    </source>
</evidence>
<gene>
    <name evidence="2" type="ORF">VJ786_04170</name>
</gene>
<dbReference type="InterPro" id="IPR038765">
    <property type="entry name" value="Papain-like_cys_pep_sf"/>
</dbReference>
<dbReference type="Gene3D" id="2.60.40.3140">
    <property type="match status" value="1"/>
</dbReference>
<comment type="caution">
    <text evidence="2">The sequence shown here is derived from an EMBL/GenBank/DDBJ whole genome shotgun (WGS) entry which is preliminary data.</text>
</comment>
<reference evidence="2 3" key="1">
    <citation type="submission" date="2024-01" db="EMBL/GenBank/DDBJ databases">
        <title>Sphingobacterium tenebrionis sp. nov., a novel endophyte isolated from tenebrio molitor intestines.</title>
        <authorList>
            <person name="Zhang C."/>
        </authorList>
    </citation>
    <scope>NUCLEOTIDE SEQUENCE [LARGE SCALE GENOMIC DNA]</scope>
    <source>
        <strain evidence="2 3">PU5-4</strain>
    </source>
</reference>
<dbReference type="Proteomes" id="UP001363035">
    <property type="component" value="Unassembled WGS sequence"/>
</dbReference>
<evidence type="ECO:0000259" key="1">
    <source>
        <dbReference type="Pfam" id="PF12969"/>
    </source>
</evidence>
<protein>
    <submittedName>
        <fullName evidence="2">DUF3857 domain-containing protein</fullName>
    </submittedName>
</protein>
<dbReference type="Gene3D" id="3.10.620.30">
    <property type="match status" value="1"/>
</dbReference>
<dbReference type="Gene3D" id="2.60.120.1130">
    <property type="match status" value="1"/>
</dbReference>
<dbReference type="EMBL" id="JAYLLN010000006">
    <property type="protein sequence ID" value="MEI5984094.1"/>
    <property type="molecule type" value="Genomic_DNA"/>
</dbReference>
<feature type="domain" description="DUF3857" evidence="1">
    <location>
        <begin position="60"/>
        <end position="214"/>
    </location>
</feature>
<evidence type="ECO:0000313" key="2">
    <source>
        <dbReference type="EMBL" id="MEI5984094.1"/>
    </source>
</evidence>
<proteinExistence type="predicted"/>
<dbReference type="RefSeq" id="WP_134776917.1">
    <property type="nucleotide sequence ID" value="NZ_JAYLLN010000006.1"/>
</dbReference>
<accession>A0ABU8I3S7</accession>
<keyword evidence="3" id="KW-1185">Reference proteome</keyword>
<dbReference type="Pfam" id="PF12969">
    <property type="entry name" value="DUF3857"/>
    <property type="match status" value="1"/>
</dbReference>
<dbReference type="InterPro" id="IPR024618">
    <property type="entry name" value="DUF3857"/>
</dbReference>
<name>A0ABU8I3S7_9SPHI</name>